<dbReference type="OrthoDB" id="294251at2759"/>
<sequence>MDEKEGGVGKMKVGVQGAAVDNNVNNDSEISPVSTGEISSQMDDEKISELKNNDESLNNGTADIQKTRETLPDSKDSKLCGWLHITSNRGPLKTNRLRWFVYSDTTSRLYYYRNPHDFLPLGEIDISHATFYFDPSKTDKLGGFEIRSENRDYFLEAPDRIVMMFWLQELQKRRRNHAIQRNSLPRSNSHRPSSLGGLSQVKSATETQDQLSTKQKNTDIPEIPTSENMGVRRASLDEWRSSAGRPSMLTGSNLKSDMQEVMTHIKKQSLQGRKSDASTSSSPSPAVEDWTILDQPSKRGSSGDLSPPLRHQGKLSSAFNKLKVGVRRSKTVDEPASQLVVCHKCKLLQNEITNLQEEHQVTEDELMAQREIIRLHRKEVDSLRKELQTRFVEEEQSDEGLHQMLKERDKQIVELEYKLTSAHEDKAHIAKKQRLLETEVSSLKDHVTMLQHMLQAKDEVIVKLTNDMYELEKNNNDPNSSPAPSSPTIRKTVVFDTDTRELEKLRDSCNAYELQNKFLTKEILELNELRQRDNEQHKTLSMENTKLEAKFLQTKSKYLYLLQEMKQPVRDGERNSQTIISQLLTDAIQSDEDNDDSECERFLTSSGQEYDIYGFVKKYDYESGEFDPVTLEAQKLERRSTEVNDKVKKQDEETSHHVKWENYMIAQAGKPLVRSQELKLMIRSGIPHEYKEIIWKECANFYVGAIRDKLGPHYYKQLVAKSNSPSHDPSAKQIELDLLRTLPHNRHYDSVDSPGIIKLRNVLLAYSWHNSVIGYCQGMNRLAAIILLFLSEEEAFWCLVAIIDFIMPAEYYSKTMLAAQADQRVLKDLIQEKLPRVASHLEQYSVDLSLFTFNWFLTVFVDNIPVETFLRIWDAFLYEGSKVLFRFAVAFFKYVEEDILKRKNTLELNHFMRIMGEKITDVQRVAQVAFHTVNPFPMRGIASKRQFYYLQVKGELAELDKIRQNLYSKHAKEETHEDFSDDEILDQD</sequence>
<evidence type="ECO:0000256" key="4">
    <source>
        <dbReference type="SAM" id="MobiDB-lite"/>
    </source>
</evidence>
<dbReference type="KEGG" id="cvn:111121720"/>
<dbReference type="Pfam" id="PF00566">
    <property type="entry name" value="RabGAP-TBC"/>
    <property type="match status" value="1"/>
</dbReference>
<dbReference type="PANTHER" id="PTHR47219">
    <property type="entry name" value="RAB GTPASE-ACTIVATING PROTEIN 1-LIKE"/>
    <property type="match status" value="1"/>
</dbReference>
<evidence type="ECO:0000259" key="5">
    <source>
        <dbReference type="PROSITE" id="PS50003"/>
    </source>
</evidence>
<feature type="region of interest" description="Disordered" evidence="4">
    <location>
        <begin position="178"/>
        <end position="232"/>
    </location>
</feature>
<dbReference type="Gene3D" id="2.30.29.30">
    <property type="entry name" value="Pleckstrin-homology domain (PH domain)/Phosphotyrosine-binding domain (PTB)"/>
    <property type="match status" value="1"/>
</dbReference>
<feature type="compositionally biased region" description="Polar residues" evidence="4">
    <location>
        <begin position="22"/>
        <end position="41"/>
    </location>
</feature>
<dbReference type="InterPro" id="IPR000195">
    <property type="entry name" value="Rab-GAP-TBC_dom"/>
</dbReference>
<evidence type="ECO:0000256" key="2">
    <source>
        <dbReference type="ARBA" id="ARBA00023054"/>
    </source>
</evidence>
<dbReference type="FunFam" id="1.10.8.270:FF:000014">
    <property type="entry name" value="Putative TBC1 domain family member 2B"/>
    <property type="match status" value="1"/>
</dbReference>
<feature type="coiled-coil region" evidence="3">
    <location>
        <begin position="345"/>
        <end position="386"/>
    </location>
</feature>
<dbReference type="FunFam" id="1.10.472.80:FF:000018">
    <property type="entry name" value="TBC1 domain family member 2B"/>
    <property type="match status" value="1"/>
</dbReference>
<evidence type="ECO:0000313" key="7">
    <source>
        <dbReference type="Proteomes" id="UP000694844"/>
    </source>
</evidence>
<feature type="region of interest" description="Disordered" evidence="4">
    <location>
        <begin position="266"/>
        <end position="316"/>
    </location>
</feature>
<keyword evidence="7" id="KW-1185">Reference proteome</keyword>
<evidence type="ECO:0000256" key="3">
    <source>
        <dbReference type="SAM" id="Coils"/>
    </source>
</evidence>
<feature type="region of interest" description="Disordered" evidence="4">
    <location>
        <begin position="19"/>
        <end position="41"/>
    </location>
</feature>
<dbReference type="AlphaFoldDB" id="A0A8B8CWG7"/>
<gene>
    <name evidence="8" type="primary">LOC111121720</name>
</gene>
<dbReference type="RefSeq" id="XP_022318816.1">
    <property type="nucleotide sequence ID" value="XM_022463108.1"/>
</dbReference>
<dbReference type="InterPro" id="IPR050302">
    <property type="entry name" value="Rab_GAP_TBC_domain"/>
</dbReference>
<keyword evidence="2 3" id="KW-0175">Coiled coil</keyword>
<accession>A0A8B8CWG7</accession>
<evidence type="ECO:0000313" key="8">
    <source>
        <dbReference type="RefSeq" id="XP_022318816.1"/>
    </source>
</evidence>
<evidence type="ECO:0000259" key="6">
    <source>
        <dbReference type="PROSITE" id="PS50086"/>
    </source>
</evidence>
<dbReference type="PROSITE" id="PS50086">
    <property type="entry name" value="TBC_RABGAP"/>
    <property type="match status" value="1"/>
</dbReference>
<dbReference type="PROSITE" id="PS50003">
    <property type="entry name" value="PH_DOMAIN"/>
    <property type="match status" value="1"/>
</dbReference>
<dbReference type="SUPFAM" id="SSF50729">
    <property type="entry name" value="PH domain-like"/>
    <property type="match status" value="1"/>
</dbReference>
<dbReference type="GO" id="GO:0031410">
    <property type="term" value="C:cytoplasmic vesicle"/>
    <property type="evidence" value="ECO:0007669"/>
    <property type="project" value="UniProtKB-ARBA"/>
</dbReference>
<organism evidence="7 8">
    <name type="scientific">Crassostrea virginica</name>
    <name type="common">Eastern oyster</name>
    <dbReference type="NCBI Taxonomy" id="6565"/>
    <lineage>
        <taxon>Eukaryota</taxon>
        <taxon>Metazoa</taxon>
        <taxon>Spiralia</taxon>
        <taxon>Lophotrochozoa</taxon>
        <taxon>Mollusca</taxon>
        <taxon>Bivalvia</taxon>
        <taxon>Autobranchia</taxon>
        <taxon>Pteriomorphia</taxon>
        <taxon>Ostreida</taxon>
        <taxon>Ostreoidea</taxon>
        <taxon>Ostreidae</taxon>
        <taxon>Crassostrea</taxon>
    </lineage>
</organism>
<feature type="domain" description="Rab-GAP TBC" evidence="6">
    <location>
        <begin position="685"/>
        <end position="880"/>
    </location>
</feature>
<evidence type="ECO:0000256" key="1">
    <source>
        <dbReference type="ARBA" id="ARBA00022468"/>
    </source>
</evidence>
<proteinExistence type="predicted"/>
<dbReference type="PANTHER" id="PTHR47219:SF20">
    <property type="entry name" value="TBC1 DOMAIN FAMILY MEMBER 2B"/>
    <property type="match status" value="1"/>
</dbReference>
<dbReference type="GO" id="GO:0005096">
    <property type="term" value="F:GTPase activator activity"/>
    <property type="evidence" value="ECO:0007669"/>
    <property type="project" value="UniProtKB-KW"/>
</dbReference>
<name>A0A8B8CWG7_CRAVI</name>
<dbReference type="Pfam" id="PF00169">
    <property type="entry name" value="PH"/>
    <property type="match status" value="1"/>
</dbReference>
<feature type="coiled-coil region" evidence="3">
    <location>
        <begin position="502"/>
        <end position="536"/>
    </location>
</feature>
<dbReference type="Gene3D" id="1.10.472.80">
    <property type="entry name" value="Ypt/Rab-GAP domain of gyp1p, domain 3"/>
    <property type="match status" value="1"/>
</dbReference>
<dbReference type="SMART" id="SM00164">
    <property type="entry name" value="TBC"/>
    <property type="match status" value="1"/>
</dbReference>
<dbReference type="InterPro" id="IPR011993">
    <property type="entry name" value="PH-like_dom_sf"/>
</dbReference>
<reference evidence="8" key="1">
    <citation type="submission" date="2025-08" db="UniProtKB">
        <authorList>
            <consortium name="RefSeq"/>
        </authorList>
    </citation>
    <scope>IDENTIFICATION</scope>
    <source>
        <tissue evidence="8">Whole sample</tissue>
    </source>
</reference>
<dbReference type="InterPro" id="IPR001849">
    <property type="entry name" value="PH_domain"/>
</dbReference>
<feature type="compositionally biased region" description="Low complexity" evidence="4">
    <location>
        <begin position="277"/>
        <end position="286"/>
    </location>
</feature>
<dbReference type="InterPro" id="IPR035969">
    <property type="entry name" value="Rab-GAP_TBC_sf"/>
</dbReference>
<protein>
    <submittedName>
        <fullName evidence="8">TBC1 domain family member 2B-like</fullName>
    </submittedName>
</protein>
<feature type="compositionally biased region" description="Polar residues" evidence="4">
    <location>
        <begin position="179"/>
        <end position="215"/>
    </location>
</feature>
<dbReference type="SUPFAM" id="SSF47923">
    <property type="entry name" value="Ypt/Rab-GAP domain of gyp1p"/>
    <property type="match status" value="2"/>
</dbReference>
<feature type="domain" description="PH" evidence="5">
    <location>
        <begin position="76"/>
        <end position="175"/>
    </location>
</feature>
<dbReference type="GeneID" id="111121720"/>
<dbReference type="GO" id="GO:0005829">
    <property type="term" value="C:cytosol"/>
    <property type="evidence" value="ECO:0007669"/>
    <property type="project" value="UniProtKB-ARBA"/>
</dbReference>
<dbReference type="Gene3D" id="1.10.8.270">
    <property type="entry name" value="putative rabgap domain of human tbc1 domain family member 14 like domains"/>
    <property type="match status" value="1"/>
</dbReference>
<dbReference type="GO" id="GO:0031267">
    <property type="term" value="F:small GTPase binding"/>
    <property type="evidence" value="ECO:0007669"/>
    <property type="project" value="TreeGrafter"/>
</dbReference>
<dbReference type="SMART" id="SM00233">
    <property type="entry name" value="PH"/>
    <property type="match status" value="1"/>
</dbReference>
<dbReference type="Proteomes" id="UP000694844">
    <property type="component" value="Chromosome 2"/>
</dbReference>
<keyword evidence="1" id="KW-0343">GTPase activation</keyword>
<dbReference type="CDD" id="cd01265">
    <property type="entry name" value="PH_TBC1D2A"/>
    <property type="match status" value="1"/>
</dbReference>